<evidence type="ECO:0000256" key="1">
    <source>
        <dbReference type="SAM" id="MobiDB-lite"/>
    </source>
</evidence>
<evidence type="ECO:0000256" key="2">
    <source>
        <dbReference type="SAM" id="Phobius"/>
    </source>
</evidence>
<keyword evidence="2" id="KW-0812">Transmembrane</keyword>
<sequence>MNQGLGNLLMQVGFATHTGRRQQNQDNGLVDESTSLYAVADGVGGGDSGEVASASVCQSMQRAVHAGHPLEQAILLAHQSLLGDDITGERGYAASTIAALHAHPDEMEVAWVGDSRVYLLRDDLIMQMTEDHSVAQRSTGLSEEEAARIRHVLTQAVGAAGENGLHVDAYRVPRQAGDVWLMCSDGLHGVVTEERIQEVLARRGNSQSKADELVEIALTNGADDNVTVLIVTDKDGAPHGNAAPRRDHSGERTRPMPPFAEPNASDSASGRPWRYMALGGILAALLFLALAFAL</sequence>
<feature type="transmembrane region" description="Helical" evidence="2">
    <location>
        <begin position="273"/>
        <end position="293"/>
    </location>
</feature>
<accession>Q2S793</accession>
<dbReference type="HOGENOM" id="CLU_034545_0_1_6"/>
<dbReference type="SUPFAM" id="SSF81606">
    <property type="entry name" value="PP2C-like"/>
    <property type="match status" value="1"/>
</dbReference>
<dbReference type="GO" id="GO:0004722">
    <property type="term" value="F:protein serine/threonine phosphatase activity"/>
    <property type="evidence" value="ECO:0007669"/>
    <property type="project" value="InterPro"/>
</dbReference>
<feature type="compositionally biased region" description="Basic and acidic residues" evidence="1">
    <location>
        <begin position="244"/>
        <end position="254"/>
    </location>
</feature>
<dbReference type="Pfam" id="PF13672">
    <property type="entry name" value="PP2C_2"/>
    <property type="match status" value="1"/>
</dbReference>
<name>Q2S793_HAHCH</name>
<feature type="region of interest" description="Disordered" evidence="1">
    <location>
        <begin position="234"/>
        <end position="268"/>
    </location>
</feature>
<protein>
    <submittedName>
        <fullName evidence="4">Serine/threonine protein phosphatase</fullName>
    </submittedName>
</protein>
<keyword evidence="2" id="KW-1133">Transmembrane helix</keyword>
<dbReference type="EMBL" id="CP000155">
    <property type="protein sequence ID" value="ABC33481.1"/>
    <property type="molecule type" value="Genomic_DNA"/>
</dbReference>
<evidence type="ECO:0000259" key="3">
    <source>
        <dbReference type="PROSITE" id="PS51746"/>
    </source>
</evidence>
<dbReference type="Gene3D" id="3.60.40.10">
    <property type="entry name" value="PPM-type phosphatase domain"/>
    <property type="match status" value="1"/>
</dbReference>
<dbReference type="eggNOG" id="COG0631">
    <property type="taxonomic scope" value="Bacteria"/>
</dbReference>
<feature type="domain" description="PPM-type phosphatase" evidence="3">
    <location>
        <begin position="11"/>
        <end position="233"/>
    </location>
</feature>
<organism evidence="4 5">
    <name type="scientific">Hahella chejuensis (strain KCTC 2396)</name>
    <dbReference type="NCBI Taxonomy" id="349521"/>
    <lineage>
        <taxon>Bacteria</taxon>
        <taxon>Pseudomonadati</taxon>
        <taxon>Pseudomonadota</taxon>
        <taxon>Gammaproteobacteria</taxon>
        <taxon>Oceanospirillales</taxon>
        <taxon>Hahellaceae</taxon>
        <taxon>Hahella</taxon>
    </lineage>
</organism>
<dbReference type="PANTHER" id="PTHR47992">
    <property type="entry name" value="PROTEIN PHOSPHATASE"/>
    <property type="match status" value="1"/>
</dbReference>
<dbReference type="InterPro" id="IPR015655">
    <property type="entry name" value="PP2C"/>
</dbReference>
<dbReference type="KEGG" id="hch:HCH_06863"/>
<dbReference type="InterPro" id="IPR001932">
    <property type="entry name" value="PPM-type_phosphatase-like_dom"/>
</dbReference>
<dbReference type="PROSITE" id="PS51746">
    <property type="entry name" value="PPM_2"/>
    <property type="match status" value="1"/>
</dbReference>
<dbReference type="SMART" id="SM00331">
    <property type="entry name" value="PP2C_SIG"/>
    <property type="match status" value="1"/>
</dbReference>
<reference evidence="4 5" key="1">
    <citation type="journal article" date="2005" name="Nucleic Acids Res.">
        <title>Genomic blueprint of Hahella chejuensis, a marine microbe producing an algicidal agent.</title>
        <authorList>
            <person name="Jeong H."/>
            <person name="Yim J.H."/>
            <person name="Lee C."/>
            <person name="Choi S.-H."/>
            <person name="Park Y.K."/>
            <person name="Yoon S.H."/>
            <person name="Hur C.-G."/>
            <person name="Kang H.-Y."/>
            <person name="Kim D."/>
            <person name="Lee H.H."/>
            <person name="Park K.H."/>
            <person name="Park S.-H."/>
            <person name="Park H.-S."/>
            <person name="Lee H.K."/>
            <person name="Oh T.K."/>
            <person name="Kim J.F."/>
        </authorList>
    </citation>
    <scope>NUCLEOTIDE SEQUENCE [LARGE SCALE GENOMIC DNA]</scope>
    <source>
        <strain evidence="4 5">KCTC 2396</strain>
    </source>
</reference>
<keyword evidence="2" id="KW-0472">Membrane</keyword>
<evidence type="ECO:0000313" key="5">
    <source>
        <dbReference type="Proteomes" id="UP000000238"/>
    </source>
</evidence>
<dbReference type="InterPro" id="IPR036457">
    <property type="entry name" value="PPM-type-like_dom_sf"/>
</dbReference>
<keyword evidence="5" id="KW-1185">Reference proteome</keyword>
<dbReference type="AlphaFoldDB" id="Q2S793"/>
<dbReference type="CDD" id="cd00143">
    <property type="entry name" value="PP2Cc"/>
    <property type="match status" value="1"/>
</dbReference>
<proteinExistence type="predicted"/>
<dbReference type="STRING" id="349521.HCH_06863"/>
<dbReference type="SMART" id="SM00332">
    <property type="entry name" value="PP2Cc"/>
    <property type="match status" value="1"/>
</dbReference>
<evidence type="ECO:0000313" key="4">
    <source>
        <dbReference type="EMBL" id="ABC33481.1"/>
    </source>
</evidence>
<dbReference type="Proteomes" id="UP000000238">
    <property type="component" value="Chromosome"/>
</dbReference>
<gene>
    <name evidence="4" type="ordered locus">HCH_06863</name>
</gene>